<name>X0UM85_9ZZZZ</name>
<feature type="non-terminal residue" evidence="1">
    <location>
        <position position="199"/>
    </location>
</feature>
<proteinExistence type="predicted"/>
<feature type="non-terminal residue" evidence="1">
    <location>
        <position position="1"/>
    </location>
</feature>
<protein>
    <submittedName>
        <fullName evidence="1">Uncharacterized protein</fullName>
    </submittedName>
</protein>
<organism evidence="1">
    <name type="scientific">marine sediment metagenome</name>
    <dbReference type="NCBI Taxonomy" id="412755"/>
    <lineage>
        <taxon>unclassified sequences</taxon>
        <taxon>metagenomes</taxon>
        <taxon>ecological metagenomes</taxon>
    </lineage>
</organism>
<gene>
    <name evidence="1" type="ORF">S01H1_22526</name>
</gene>
<dbReference type="EMBL" id="BARS01012732">
    <property type="protein sequence ID" value="GAF89595.1"/>
    <property type="molecule type" value="Genomic_DNA"/>
</dbReference>
<reference evidence="1" key="1">
    <citation type="journal article" date="2014" name="Front. Microbiol.">
        <title>High frequency of phylogenetically diverse reductive dehalogenase-homologous genes in deep subseafloor sedimentary metagenomes.</title>
        <authorList>
            <person name="Kawai M."/>
            <person name="Futagami T."/>
            <person name="Toyoda A."/>
            <person name="Takaki Y."/>
            <person name="Nishi S."/>
            <person name="Hori S."/>
            <person name="Arai W."/>
            <person name="Tsubouchi T."/>
            <person name="Morono Y."/>
            <person name="Uchiyama I."/>
            <person name="Ito T."/>
            <person name="Fujiyama A."/>
            <person name="Inagaki F."/>
            <person name="Takami H."/>
        </authorList>
    </citation>
    <scope>NUCLEOTIDE SEQUENCE</scope>
    <source>
        <strain evidence="1">Expedition CK06-06</strain>
    </source>
</reference>
<sequence length="199" mass="21311">HKASKGIPRLAIRLIRDALDYVLFGISLPPSLSSVKTVSTPEPSTVTMEESTISTHELISTEVITPSIPKYRTETVPDEEIIAVNVNPGSVGGSAMASILTAAKILGHEKRIKIEMDYKFESEGKQSKLNGAIILDNDPPVGIEVPSCKSFDRSGGVAAYYSAKRVHDALMTNSIVKGCLIVPKKTGGVKYKKIVSAMG</sequence>
<comment type="caution">
    <text evidence="1">The sequence shown here is derived from an EMBL/GenBank/DDBJ whole genome shotgun (WGS) entry which is preliminary data.</text>
</comment>
<dbReference type="AlphaFoldDB" id="X0UM85"/>
<evidence type="ECO:0000313" key="1">
    <source>
        <dbReference type="EMBL" id="GAF89595.1"/>
    </source>
</evidence>
<accession>X0UM85</accession>